<feature type="transmembrane region" description="Helical" evidence="1">
    <location>
        <begin position="32"/>
        <end position="51"/>
    </location>
</feature>
<protein>
    <submittedName>
        <fullName evidence="2">Uncharacterized protein</fullName>
    </submittedName>
</protein>
<dbReference type="EMBL" id="PNQX01000001">
    <property type="protein sequence ID" value="PMQ21793.1"/>
    <property type="molecule type" value="Genomic_DNA"/>
</dbReference>
<keyword evidence="1" id="KW-1133">Transmembrane helix</keyword>
<sequence>MGRKTRGFYLWAAALVLIISGVLMITLMQVGILGWLLQGAGIILSAFAIGARSRPQTHA</sequence>
<name>A0A2N7S6M8_9MICC</name>
<evidence type="ECO:0000313" key="3">
    <source>
        <dbReference type="Proteomes" id="UP000235739"/>
    </source>
</evidence>
<evidence type="ECO:0000313" key="2">
    <source>
        <dbReference type="EMBL" id="PMQ21793.1"/>
    </source>
</evidence>
<gene>
    <name evidence="2" type="ORF">CIK84_09810</name>
</gene>
<organism evidence="2 3">
    <name type="scientific">Glutamicibacter arilaitensis</name>
    <dbReference type="NCBI Taxonomy" id="256701"/>
    <lineage>
        <taxon>Bacteria</taxon>
        <taxon>Bacillati</taxon>
        <taxon>Actinomycetota</taxon>
        <taxon>Actinomycetes</taxon>
        <taxon>Micrococcales</taxon>
        <taxon>Micrococcaceae</taxon>
        <taxon>Glutamicibacter</taxon>
    </lineage>
</organism>
<dbReference type="RefSeq" id="WP_013348161.1">
    <property type="nucleotide sequence ID" value="NZ_JBQQNX010000066.1"/>
</dbReference>
<keyword evidence="1" id="KW-0812">Transmembrane</keyword>
<evidence type="ECO:0000256" key="1">
    <source>
        <dbReference type="SAM" id="Phobius"/>
    </source>
</evidence>
<accession>A0A2N7S6M8</accession>
<feature type="transmembrane region" description="Helical" evidence="1">
    <location>
        <begin position="7"/>
        <end position="26"/>
    </location>
</feature>
<dbReference type="AlphaFoldDB" id="A0A2N7S6M8"/>
<proteinExistence type="predicted"/>
<dbReference type="Proteomes" id="UP000235739">
    <property type="component" value="Unassembled WGS sequence"/>
</dbReference>
<reference evidence="2 3" key="1">
    <citation type="journal article" date="2017" name="Elife">
        <title>Extensive horizontal gene transfer in cheese-associated bacteria.</title>
        <authorList>
            <person name="Bonham K.S."/>
            <person name="Wolfe B.E."/>
            <person name="Dutton R.J."/>
        </authorList>
    </citation>
    <scope>NUCLEOTIDE SEQUENCE [LARGE SCALE GENOMIC DNA]</scope>
    <source>
        <strain evidence="2 3">JB182</strain>
    </source>
</reference>
<comment type="caution">
    <text evidence="2">The sequence shown here is derived from an EMBL/GenBank/DDBJ whole genome shotgun (WGS) entry which is preliminary data.</text>
</comment>
<keyword evidence="1" id="KW-0472">Membrane</keyword>